<evidence type="ECO:0000259" key="5">
    <source>
        <dbReference type="Pfam" id="PF03171"/>
    </source>
</evidence>
<dbReference type="SUPFAM" id="SSF51197">
    <property type="entry name" value="Clavaminate synthase-like"/>
    <property type="match status" value="1"/>
</dbReference>
<evidence type="ECO:0000313" key="7">
    <source>
        <dbReference type="Proteomes" id="UP001187192"/>
    </source>
</evidence>
<dbReference type="PANTHER" id="PTHR10209:SF546">
    <property type="entry name" value="1-AMINOCYCLOPROPANE-1-CARBOXYLATE OXIDASE HOMOLOG 4-LIKE"/>
    <property type="match status" value="1"/>
</dbReference>
<gene>
    <name evidence="6" type="ORF">TIFTF001_008682</name>
</gene>
<comment type="similarity">
    <text evidence="1">Belongs to the iron/ascorbate-dependent oxidoreductase family.</text>
</comment>
<protein>
    <recommendedName>
        <fullName evidence="5">Isopenicillin N synthase-like Fe(2+) 2OG dioxygenase domain-containing protein</fullName>
    </recommendedName>
</protein>
<evidence type="ECO:0000256" key="4">
    <source>
        <dbReference type="ARBA" id="ARBA00023004"/>
    </source>
</evidence>
<dbReference type="EMBL" id="BTGU01000009">
    <property type="protein sequence ID" value="GMN39442.1"/>
    <property type="molecule type" value="Genomic_DNA"/>
</dbReference>
<evidence type="ECO:0000256" key="2">
    <source>
        <dbReference type="ARBA" id="ARBA00022723"/>
    </source>
</evidence>
<dbReference type="GO" id="GO:0016491">
    <property type="term" value="F:oxidoreductase activity"/>
    <property type="evidence" value="ECO:0007669"/>
    <property type="project" value="UniProtKB-KW"/>
</dbReference>
<dbReference type="InterPro" id="IPR027443">
    <property type="entry name" value="IPNS-like_sf"/>
</dbReference>
<evidence type="ECO:0000256" key="1">
    <source>
        <dbReference type="ARBA" id="ARBA00008056"/>
    </source>
</evidence>
<feature type="domain" description="Isopenicillin N synthase-like Fe(2+) 2OG dioxygenase" evidence="5">
    <location>
        <begin position="82"/>
        <end position="122"/>
    </location>
</feature>
<accession>A0AA87ZSW7</accession>
<sequence length="126" mass="13953">MFASNHDLYRVDAGCWRDTLQAWFGPEPPEVEEIPEVCREEVIAWGSHATAVTERLMELLSEGLGLESGKFKELSFYESKLFVGHCYPYCPQPDLTVGSGSHTDAGILGILTQNQVPGLQVMFGSM</sequence>
<dbReference type="Pfam" id="PF03171">
    <property type="entry name" value="2OG-FeII_Oxy"/>
    <property type="match status" value="1"/>
</dbReference>
<keyword evidence="7" id="KW-1185">Reference proteome</keyword>
<dbReference type="PANTHER" id="PTHR10209">
    <property type="entry name" value="OXIDOREDUCTASE, 2OG-FE II OXYGENASE FAMILY PROTEIN"/>
    <property type="match status" value="1"/>
</dbReference>
<dbReference type="AlphaFoldDB" id="A0AA87ZSW7"/>
<dbReference type="InterPro" id="IPR044861">
    <property type="entry name" value="IPNS-like_FE2OG_OXY"/>
</dbReference>
<keyword evidence="3" id="KW-0560">Oxidoreductase</keyword>
<name>A0AA87ZSW7_FICCA</name>
<keyword evidence="4" id="KW-0408">Iron</keyword>
<proteinExistence type="inferred from homology"/>
<dbReference type="Proteomes" id="UP001187192">
    <property type="component" value="Unassembled WGS sequence"/>
</dbReference>
<organism evidence="6 7">
    <name type="scientific">Ficus carica</name>
    <name type="common">Common fig</name>
    <dbReference type="NCBI Taxonomy" id="3494"/>
    <lineage>
        <taxon>Eukaryota</taxon>
        <taxon>Viridiplantae</taxon>
        <taxon>Streptophyta</taxon>
        <taxon>Embryophyta</taxon>
        <taxon>Tracheophyta</taxon>
        <taxon>Spermatophyta</taxon>
        <taxon>Magnoliopsida</taxon>
        <taxon>eudicotyledons</taxon>
        <taxon>Gunneridae</taxon>
        <taxon>Pentapetalae</taxon>
        <taxon>rosids</taxon>
        <taxon>fabids</taxon>
        <taxon>Rosales</taxon>
        <taxon>Moraceae</taxon>
        <taxon>Ficeae</taxon>
        <taxon>Ficus</taxon>
    </lineage>
</organism>
<dbReference type="GO" id="GO:0046872">
    <property type="term" value="F:metal ion binding"/>
    <property type="evidence" value="ECO:0007669"/>
    <property type="project" value="UniProtKB-KW"/>
</dbReference>
<evidence type="ECO:0000313" key="6">
    <source>
        <dbReference type="EMBL" id="GMN39442.1"/>
    </source>
</evidence>
<keyword evidence="2" id="KW-0479">Metal-binding</keyword>
<dbReference type="Gene3D" id="2.60.120.330">
    <property type="entry name" value="B-lactam Antibiotic, Isopenicillin N Synthase, Chain"/>
    <property type="match status" value="1"/>
</dbReference>
<evidence type="ECO:0000256" key="3">
    <source>
        <dbReference type="ARBA" id="ARBA00023002"/>
    </source>
</evidence>
<comment type="caution">
    <text evidence="6">The sequence shown here is derived from an EMBL/GenBank/DDBJ whole genome shotgun (WGS) entry which is preliminary data.</text>
</comment>
<reference evidence="6" key="1">
    <citation type="submission" date="2023-07" db="EMBL/GenBank/DDBJ databases">
        <title>draft genome sequence of fig (Ficus carica).</title>
        <authorList>
            <person name="Takahashi T."/>
            <person name="Nishimura K."/>
        </authorList>
    </citation>
    <scope>NUCLEOTIDE SEQUENCE</scope>
</reference>